<keyword evidence="3" id="KW-1185">Reference proteome</keyword>
<name>A0A8X6QPR8_NEPPI</name>
<proteinExistence type="predicted"/>
<reference evidence="2" key="1">
    <citation type="submission" date="2020-08" db="EMBL/GenBank/DDBJ databases">
        <title>Multicomponent nature underlies the extraordinary mechanical properties of spider dragline silk.</title>
        <authorList>
            <person name="Kono N."/>
            <person name="Nakamura H."/>
            <person name="Mori M."/>
            <person name="Yoshida Y."/>
            <person name="Ohtoshi R."/>
            <person name="Malay A.D."/>
            <person name="Moran D.A.P."/>
            <person name="Tomita M."/>
            <person name="Numata K."/>
            <person name="Arakawa K."/>
        </authorList>
    </citation>
    <scope>NUCLEOTIDE SEQUENCE</scope>
</reference>
<evidence type="ECO:0000313" key="3">
    <source>
        <dbReference type="Proteomes" id="UP000887013"/>
    </source>
</evidence>
<gene>
    <name evidence="2" type="ORF">NPIL_164281</name>
</gene>
<feature type="non-terminal residue" evidence="2">
    <location>
        <position position="1"/>
    </location>
</feature>
<dbReference type="EMBL" id="BMAW01129467">
    <property type="protein sequence ID" value="GFU30518.1"/>
    <property type="molecule type" value="Genomic_DNA"/>
</dbReference>
<dbReference type="AlphaFoldDB" id="A0A8X6QPR8"/>
<protein>
    <submittedName>
        <fullName evidence="2">Uncharacterized protein</fullName>
    </submittedName>
</protein>
<sequence>VLSTSHIMEREICKGHHKKKSRSNTTGNHGPQHYRTICLEKKLGPITFSPLEQNVVQLRGFGPTECVLEPPETVNPLLTFQICFAANTYN</sequence>
<accession>A0A8X6QPR8</accession>
<comment type="caution">
    <text evidence="2">The sequence shown here is derived from an EMBL/GenBank/DDBJ whole genome shotgun (WGS) entry which is preliminary data.</text>
</comment>
<organism evidence="2 3">
    <name type="scientific">Nephila pilipes</name>
    <name type="common">Giant wood spider</name>
    <name type="synonym">Nephila maculata</name>
    <dbReference type="NCBI Taxonomy" id="299642"/>
    <lineage>
        <taxon>Eukaryota</taxon>
        <taxon>Metazoa</taxon>
        <taxon>Ecdysozoa</taxon>
        <taxon>Arthropoda</taxon>
        <taxon>Chelicerata</taxon>
        <taxon>Arachnida</taxon>
        <taxon>Araneae</taxon>
        <taxon>Araneomorphae</taxon>
        <taxon>Entelegynae</taxon>
        <taxon>Araneoidea</taxon>
        <taxon>Nephilidae</taxon>
        <taxon>Nephila</taxon>
    </lineage>
</organism>
<evidence type="ECO:0000256" key="1">
    <source>
        <dbReference type="SAM" id="MobiDB-lite"/>
    </source>
</evidence>
<feature type="region of interest" description="Disordered" evidence="1">
    <location>
        <begin position="13"/>
        <end position="32"/>
    </location>
</feature>
<dbReference type="Proteomes" id="UP000887013">
    <property type="component" value="Unassembled WGS sequence"/>
</dbReference>
<evidence type="ECO:0000313" key="2">
    <source>
        <dbReference type="EMBL" id="GFU30518.1"/>
    </source>
</evidence>